<dbReference type="EnsemblPlants" id="Zm00001eb110570_T001">
    <property type="protein sequence ID" value="Zm00001eb110570_P001"/>
    <property type="gene ID" value="Zm00001eb110570"/>
</dbReference>
<feature type="compositionally biased region" description="Low complexity" evidence="1">
    <location>
        <begin position="84"/>
        <end position="104"/>
    </location>
</feature>
<feature type="compositionally biased region" description="Low complexity" evidence="1">
    <location>
        <begin position="30"/>
        <end position="44"/>
    </location>
</feature>
<reference evidence="2" key="2">
    <citation type="submission" date="2019-07" db="EMBL/GenBank/DDBJ databases">
        <authorList>
            <person name="Seetharam A."/>
            <person name="Woodhouse M."/>
            <person name="Cannon E."/>
        </authorList>
    </citation>
    <scope>NUCLEOTIDE SEQUENCE [LARGE SCALE GENOMIC DNA]</scope>
    <source>
        <strain evidence="2">cv. B73</strain>
    </source>
</reference>
<feature type="compositionally biased region" description="Low complexity" evidence="1">
    <location>
        <begin position="136"/>
        <end position="151"/>
    </location>
</feature>
<keyword evidence="3" id="KW-1185">Reference proteome</keyword>
<dbReference type="Proteomes" id="UP000007305">
    <property type="component" value="Chromosome 2"/>
</dbReference>
<organism evidence="2 3">
    <name type="scientific">Zea mays</name>
    <name type="common">Maize</name>
    <dbReference type="NCBI Taxonomy" id="4577"/>
    <lineage>
        <taxon>Eukaryota</taxon>
        <taxon>Viridiplantae</taxon>
        <taxon>Streptophyta</taxon>
        <taxon>Embryophyta</taxon>
        <taxon>Tracheophyta</taxon>
        <taxon>Spermatophyta</taxon>
        <taxon>Magnoliopsida</taxon>
        <taxon>Liliopsida</taxon>
        <taxon>Poales</taxon>
        <taxon>Poaceae</taxon>
        <taxon>PACMAD clade</taxon>
        <taxon>Panicoideae</taxon>
        <taxon>Andropogonodae</taxon>
        <taxon>Andropogoneae</taxon>
        <taxon>Tripsacinae</taxon>
        <taxon>Zea</taxon>
    </lineage>
</organism>
<protein>
    <submittedName>
        <fullName evidence="2">Uncharacterized protein</fullName>
    </submittedName>
</protein>
<reference evidence="2" key="3">
    <citation type="submission" date="2021-05" db="UniProtKB">
        <authorList>
            <consortium name="EnsemblPlants"/>
        </authorList>
    </citation>
    <scope>IDENTIFICATION</scope>
    <source>
        <strain evidence="2">cv. B73</strain>
    </source>
</reference>
<feature type="region of interest" description="Disordered" evidence="1">
    <location>
        <begin position="1"/>
        <end position="151"/>
    </location>
</feature>
<reference evidence="3" key="1">
    <citation type="submission" date="2015-12" db="EMBL/GenBank/DDBJ databases">
        <title>Update maize B73 reference genome by single molecule sequencing technologies.</title>
        <authorList>
            <consortium name="Maize Genome Sequencing Project"/>
            <person name="Ware D."/>
        </authorList>
    </citation>
    <scope>NUCLEOTIDE SEQUENCE [LARGE SCALE GENOMIC DNA]</scope>
    <source>
        <strain evidence="3">cv. B73</strain>
    </source>
</reference>
<feature type="compositionally biased region" description="Basic and acidic residues" evidence="1">
    <location>
        <begin position="7"/>
        <end position="19"/>
    </location>
</feature>
<sequence length="151" mass="14804">MRSFRSAGRDPLDGTDRAHWGAVTIGGGPASPSSSWPSSSASAPNRETGSGPHGFSQGEEEGAAAGAAVGADVPASDPSPLATKSPQSSSKAVKAAVAGYGAEAKSPKSRSSLRNGAGDSGNATASIGTRGETRWAEAPPNAEEPPISSGC</sequence>
<name>A0A804MTL2_MAIZE</name>
<evidence type="ECO:0000256" key="1">
    <source>
        <dbReference type="SAM" id="MobiDB-lite"/>
    </source>
</evidence>
<dbReference type="Gramene" id="Zm00001eb110570_T001">
    <property type="protein sequence ID" value="Zm00001eb110570_P001"/>
    <property type="gene ID" value="Zm00001eb110570"/>
</dbReference>
<evidence type="ECO:0000313" key="3">
    <source>
        <dbReference type="Proteomes" id="UP000007305"/>
    </source>
</evidence>
<evidence type="ECO:0000313" key="2">
    <source>
        <dbReference type="EnsemblPlants" id="Zm00001eb110570_P001"/>
    </source>
</evidence>
<dbReference type="AlphaFoldDB" id="A0A804MTL2"/>
<proteinExistence type="predicted"/>
<accession>A0A804MTL2</accession>
<dbReference type="InParanoid" id="A0A804MTL2"/>